<dbReference type="Proteomes" id="UP000606974">
    <property type="component" value="Unassembled WGS sequence"/>
</dbReference>
<dbReference type="EMBL" id="JAACFV010000004">
    <property type="protein sequence ID" value="KAF7513664.1"/>
    <property type="molecule type" value="Genomic_DNA"/>
</dbReference>
<protein>
    <submittedName>
        <fullName evidence="2">Uncharacterized protein</fullName>
    </submittedName>
</protein>
<feature type="region of interest" description="Disordered" evidence="1">
    <location>
        <begin position="81"/>
        <end position="119"/>
    </location>
</feature>
<keyword evidence="3" id="KW-1185">Reference proteome</keyword>
<comment type="caution">
    <text evidence="2">The sequence shown here is derived from an EMBL/GenBank/DDBJ whole genome shotgun (WGS) entry which is preliminary data.</text>
</comment>
<sequence>MLQETWLSVTSIWSLRFADSTSSTSFSRAYQETNTYTNTQHHHTISKGFSFISHTPPILTYLYIPLCHPDDMDADGFEIVTRKEKKRPSSPRSGGYRNRSWSPPPDCMPDAGGQSCSKWPKRRSYDQDLCIKWKDERELSAQSQKKDWHESLLRAKKKPWGAQKAIIRKGVHQSPHGDGEQHITVDYKTADGVHITTWHVNLTDDEYQSFQQINRPEGATLAVEPSPSPAWDDAALSPPPSP</sequence>
<feature type="region of interest" description="Disordered" evidence="1">
    <location>
        <begin position="214"/>
        <end position="242"/>
    </location>
</feature>
<name>A0A8H7AUA2_9EURO</name>
<accession>A0A8H7AUA2</accession>
<organism evidence="2 3">
    <name type="scientific">Endocarpon pusillum</name>
    <dbReference type="NCBI Taxonomy" id="364733"/>
    <lineage>
        <taxon>Eukaryota</taxon>
        <taxon>Fungi</taxon>
        <taxon>Dikarya</taxon>
        <taxon>Ascomycota</taxon>
        <taxon>Pezizomycotina</taxon>
        <taxon>Eurotiomycetes</taxon>
        <taxon>Chaetothyriomycetidae</taxon>
        <taxon>Verrucariales</taxon>
        <taxon>Verrucariaceae</taxon>
        <taxon>Endocarpon</taxon>
    </lineage>
</organism>
<gene>
    <name evidence="2" type="ORF">GJ744_007715</name>
</gene>
<evidence type="ECO:0000313" key="2">
    <source>
        <dbReference type="EMBL" id="KAF7513664.1"/>
    </source>
</evidence>
<dbReference type="AlphaFoldDB" id="A0A8H7AUA2"/>
<evidence type="ECO:0000313" key="3">
    <source>
        <dbReference type="Proteomes" id="UP000606974"/>
    </source>
</evidence>
<proteinExistence type="predicted"/>
<evidence type="ECO:0000256" key="1">
    <source>
        <dbReference type="SAM" id="MobiDB-lite"/>
    </source>
</evidence>
<reference evidence="2" key="1">
    <citation type="submission" date="2020-02" db="EMBL/GenBank/DDBJ databases">
        <authorList>
            <person name="Palmer J.M."/>
        </authorList>
    </citation>
    <scope>NUCLEOTIDE SEQUENCE</scope>
    <source>
        <strain evidence="2">EPUS1.4</strain>
        <tissue evidence="2">Thallus</tissue>
    </source>
</reference>
<dbReference type="OrthoDB" id="3022201at2759"/>